<keyword evidence="2" id="KW-1185">Reference proteome</keyword>
<dbReference type="Proteomes" id="UP000193577">
    <property type="component" value="Unassembled WGS sequence"/>
</dbReference>
<dbReference type="OrthoDB" id="4641599at2"/>
<sequence>MLGSDPLSAVLGIGLDPHSPKSQWKVYLRQLVSGGCALAMLGPDIRVPDAADDHTLRALAAVSQCYPPSAPMPVDTSGKLAGASTVETDPGRVNLRVDSYYRSLAAVAKGTMKQADGEKLVRRLIEEDRCMTPTVALHVALSNLVVVEVPDAAAMAQWHAWSAQASGDRYEQYTAPTLLDPSCRGGGLYLFRDEAGSDVAGAGFTVGGCVITSGDVVVPVPPSVRGGVPVARLGPCRRLPDWLRTQLRWYGNPKAA</sequence>
<dbReference type="AlphaFoldDB" id="A0A7I7SAM0"/>
<evidence type="ECO:0000313" key="1">
    <source>
        <dbReference type="EMBL" id="OSC32855.1"/>
    </source>
</evidence>
<name>A0A7I7SAM0_9MYCO</name>
<accession>A0A7I7SAM0</accession>
<evidence type="ECO:0000313" key="2">
    <source>
        <dbReference type="Proteomes" id="UP000193577"/>
    </source>
</evidence>
<gene>
    <name evidence="1" type="ORF">B8W67_14145</name>
</gene>
<reference evidence="1 2" key="1">
    <citation type="submission" date="2017-04" db="EMBL/GenBank/DDBJ databases">
        <title>The new phylogeny of genus Mycobacterium.</title>
        <authorList>
            <person name="Tortoli E."/>
            <person name="Trovato A."/>
            <person name="Cirillo D.M."/>
        </authorList>
    </citation>
    <scope>NUCLEOTIDE SEQUENCE [LARGE SCALE GENOMIC DNA]</scope>
    <source>
        <strain evidence="1 2">KCTC 19819</strain>
    </source>
</reference>
<protein>
    <submittedName>
        <fullName evidence="1">Uncharacterized protein</fullName>
    </submittedName>
</protein>
<comment type="caution">
    <text evidence="1">The sequence shown here is derived from an EMBL/GenBank/DDBJ whole genome shotgun (WGS) entry which is preliminary data.</text>
</comment>
<proteinExistence type="predicted"/>
<organism evidence="1 2">
    <name type="scientific">Mycolicibacillus koreensis</name>
    <dbReference type="NCBI Taxonomy" id="1069220"/>
    <lineage>
        <taxon>Bacteria</taxon>
        <taxon>Bacillati</taxon>
        <taxon>Actinomycetota</taxon>
        <taxon>Actinomycetes</taxon>
        <taxon>Mycobacteriales</taxon>
        <taxon>Mycobacteriaceae</taxon>
        <taxon>Mycolicibacillus</taxon>
    </lineage>
</organism>
<dbReference type="EMBL" id="NCXO01000032">
    <property type="protein sequence ID" value="OSC32855.1"/>
    <property type="molecule type" value="Genomic_DNA"/>
</dbReference>
<dbReference type="RefSeq" id="WP_085304598.1">
    <property type="nucleotide sequence ID" value="NZ_AP022594.1"/>
</dbReference>